<dbReference type="GO" id="GO:0004792">
    <property type="term" value="F:thiosulfate-cyanide sulfurtransferase activity"/>
    <property type="evidence" value="ECO:0007669"/>
    <property type="project" value="TreeGrafter"/>
</dbReference>
<comment type="caution">
    <text evidence="4">The sequence shown here is derived from an EMBL/GenBank/DDBJ whole genome shotgun (WGS) entry which is preliminary data.</text>
</comment>
<dbReference type="PANTHER" id="PTHR11364">
    <property type="entry name" value="THIOSULFATE SULFERTANSFERASE"/>
    <property type="match status" value="1"/>
</dbReference>
<organism evidence="4">
    <name type="scientific">Cladocopium goreaui</name>
    <dbReference type="NCBI Taxonomy" id="2562237"/>
    <lineage>
        <taxon>Eukaryota</taxon>
        <taxon>Sar</taxon>
        <taxon>Alveolata</taxon>
        <taxon>Dinophyceae</taxon>
        <taxon>Suessiales</taxon>
        <taxon>Symbiodiniaceae</taxon>
        <taxon>Cladocopium</taxon>
    </lineage>
</organism>
<feature type="domain" description="Rhodanese" evidence="3">
    <location>
        <begin position="365"/>
        <end position="391"/>
    </location>
</feature>
<feature type="domain" description="Rhodanese" evidence="3">
    <location>
        <begin position="424"/>
        <end position="553"/>
    </location>
</feature>
<dbReference type="InterPro" id="IPR036873">
    <property type="entry name" value="Rhodanese-like_dom_sf"/>
</dbReference>
<evidence type="ECO:0000259" key="3">
    <source>
        <dbReference type="PROSITE" id="PS50206"/>
    </source>
</evidence>
<keyword evidence="6" id="KW-1185">Reference proteome</keyword>
<proteinExistence type="predicted"/>
<name>A0A9P1CXQ4_9DINO</name>
<sequence length="569" mass="61255">MVHLVGFVQPPRLLPCPPVPRAARHGLRARGHSVVLLSRFARKMKGLVNQGRQEPLPFTKDEDSGRAAPSKLQLASAAVFTGLAAGAATGVATLSICAPVIGHMMARTTTPLVGGYLRQFFQRRSELRDQATAGTFLLEAPAIWEMSRGRLVLEGMLLQQAPSTCSAEHVALLHFPSAQMAKSFLEHQQLADLKKEVLDGFESMELSAKSVWRAYLTAFSIRTLVPRRFCKASAALLAQQLARGQLQGPVAVVHFVSAGTSVQLARRAAGSCLRQVLQAGGRGRYFATTIVGDGDVELIVSYWHRPGQLMKYLRSAAQSDWPEDEDEIMDAAVEQLLADQGGSVRPPGRFLFAQILAPGYTLKVAFGHPAEVAVLDGGLPRWKELGYPLEEGPPPEPAAPAKMARWSKVQEAVWDKSQVIANCRSGASLHLDARPAPRFHGEAPEPRPGMRLGHVPRSVSLPAGSVLKGTKLGIDGGAFPGMMLPKEDLMKVAQSAGVSLDHVASPDGPRILTSCGSGLTACVIGLGLHQLGMPLTRWAVYDGSWAEWGADQEGCDMRPWSAQKKIEAL</sequence>
<keyword evidence="1" id="KW-0808">Transferase</keyword>
<dbReference type="SUPFAM" id="SSF52821">
    <property type="entry name" value="Rhodanese/Cell cycle control phosphatase"/>
    <property type="match status" value="2"/>
</dbReference>
<dbReference type="EMBL" id="CAMXCT020002546">
    <property type="protein sequence ID" value="CAL1152188.1"/>
    <property type="molecule type" value="Genomic_DNA"/>
</dbReference>
<dbReference type="Gene3D" id="3.40.250.10">
    <property type="entry name" value="Rhodanese-like domain"/>
    <property type="match status" value="2"/>
</dbReference>
<accession>A0A9P1CXQ4</accession>
<gene>
    <name evidence="4" type="ORF">C1SCF055_LOCUS25083</name>
</gene>
<evidence type="ECO:0000313" key="6">
    <source>
        <dbReference type="Proteomes" id="UP001152797"/>
    </source>
</evidence>
<dbReference type="OrthoDB" id="448293at2759"/>
<dbReference type="EMBL" id="CAMXCT030002546">
    <property type="protein sequence ID" value="CAL4786125.1"/>
    <property type="molecule type" value="Genomic_DNA"/>
</dbReference>
<dbReference type="EMBL" id="CAMXCT010002546">
    <property type="protein sequence ID" value="CAI3998813.1"/>
    <property type="molecule type" value="Genomic_DNA"/>
</dbReference>
<evidence type="ECO:0000313" key="5">
    <source>
        <dbReference type="EMBL" id="CAL4786125.1"/>
    </source>
</evidence>
<dbReference type="InterPro" id="IPR001763">
    <property type="entry name" value="Rhodanese-like_dom"/>
</dbReference>
<dbReference type="PANTHER" id="PTHR11364:SF27">
    <property type="entry name" value="SULFURTRANSFERASE"/>
    <property type="match status" value="1"/>
</dbReference>
<dbReference type="AlphaFoldDB" id="A0A9P1CXQ4"/>
<dbReference type="GO" id="GO:0005739">
    <property type="term" value="C:mitochondrion"/>
    <property type="evidence" value="ECO:0007669"/>
    <property type="project" value="TreeGrafter"/>
</dbReference>
<keyword evidence="2" id="KW-0677">Repeat</keyword>
<protein>
    <recommendedName>
        <fullName evidence="3">Rhodanese domain-containing protein</fullName>
    </recommendedName>
</protein>
<reference evidence="4" key="1">
    <citation type="submission" date="2022-10" db="EMBL/GenBank/DDBJ databases">
        <authorList>
            <person name="Chen Y."/>
            <person name="Dougan E. K."/>
            <person name="Chan C."/>
            <person name="Rhodes N."/>
            <person name="Thang M."/>
        </authorList>
    </citation>
    <scope>NUCLEOTIDE SEQUENCE</scope>
</reference>
<evidence type="ECO:0000256" key="1">
    <source>
        <dbReference type="ARBA" id="ARBA00022679"/>
    </source>
</evidence>
<dbReference type="InterPro" id="IPR045078">
    <property type="entry name" value="TST/MPST-like"/>
</dbReference>
<evidence type="ECO:0000256" key="2">
    <source>
        <dbReference type="ARBA" id="ARBA00022737"/>
    </source>
</evidence>
<dbReference type="Proteomes" id="UP001152797">
    <property type="component" value="Unassembled WGS sequence"/>
</dbReference>
<evidence type="ECO:0000313" key="4">
    <source>
        <dbReference type="EMBL" id="CAI3998813.1"/>
    </source>
</evidence>
<dbReference type="CDD" id="cd01449">
    <property type="entry name" value="TST_Repeat_2"/>
    <property type="match status" value="1"/>
</dbReference>
<dbReference type="PROSITE" id="PS50206">
    <property type="entry name" value="RHODANESE_3"/>
    <property type="match status" value="2"/>
</dbReference>
<reference evidence="5 6" key="2">
    <citation type="submission" date="2024-05" db="EMBL/GenBank/DDBJ databases">
        <authorList>
            <person name="Chen Y."/>
            <person name="Shah S."/>
            <person name="Dougan E. K."/>
            <person name="Thang M."/>
            <person name="Chan C."/>
        </authorList>
    </citation>
    <scope>NUCLEOTIDE SEQUENCE [LARGE SCALE GENOMIC DNA]</scope>
</reference>